<dbReference type="SUPFAM" id="SSF55729">
    <property type="entry name" value="Acyl-CoA N-acyltransferases (Nat)"/>
    <property type="match status" value="1"/>
</dbReference>
<keyword evidence="3" id="KW-1185">Reference proteome</keyword>
<dbReference type="PATRIC" id="fig|1045004.4.peg.964"/>
<dbReference type="InterPro" id="IPR000182">
    <property type="entry name" value="GNAT_dom"/>
</dbReference>
<name>G9WJM3_9LACO</name>
<comment type="caution">
    <text evidence="2">The sequence shown here is derived from an EMBL/GenBank/DDBJ whole genome shotgun (WGS) entry which is preliminary data.</text>
</comment>
<dbReference type="GO" id="GO:0016747">
    <property type="term" value="F:acyltransferase activity, transferring groups other than amino-acyl groups"/>
    <property type="evidence" value="ECO:0007669"/>
    <property type="project" value="InterPro"/>
</dbReference>
<dbReference type="HOGENOM" id="CLU_013985_3_6_9"/>
<sequence>METMGIHVATKRLYLREFVASDLDALYEILGDQEVMYFCEPAYSKEKTSRFLQDFCIARQPRAAYACIEKTSNKLIGYILFNEYEKRVYEAGWFFNKRYWRQGYAFEICSALFNYAFAQLKAHKIFAETIDPLKSAGMMRKLGMQLEGIQRLQTHNHEGAFVDLYLYGLLEKE</sequence>
<keyword evidence="2" id="KW-0808">Transferase</keyword>
<dbReference type="Proteomes" id="UP000004959">
    <property type="component" value="Chromosome"/>
</dbReference>
<evidence type="ECO:0000313" key="2">
    <source>
        <dbReference type="EMBL" id="EHN59068.1"/>
    </source>
</evidence>
<evidence type="ECO:0000313" key="3">
    <source>
        <dbReference type="Proteomes" id="UP000004959"/>
    </source>
</evidence>
<dbReference type="InterPro" id="IPR051531">
    <property type="entry name" value="N-acetyltransferase"/>
</dbReference>
<dbReference type="eggNOG" id="COG1670">
    <property type="taxonomic scope" value="Bacteria"/>
</dbReference>
<protein>
    <submittedName>
        <fullName evidence="2">Acetyltransferase</fullName>
    </submittedName>
</protein>
<dbReference type="PROSITE" id="PS51186">
    <property type="entry name" value="GNAT"/>
    <property type="match status" value="1"/>
</dbReference>
<evidence type="ECO:0000259" key="1">
    <source>
        <dbReference type="PROSITE" id="PS51186"/>
    </source>
</evidence>
<dbReference type="AlphaFoldDB" id="G9WJM3"/>
<feature type="domain" description="N-acetyltransferase" evidence="1">
    <location>
        <begin position="13"/>
        <end position="171"/>
    </location>
</feature>
<reference evidence="2 3" key="1">
    <citation type="journal article" date="2012" name="PLoS ONE">
        <title>Functional divergence in the genus oenococcus as predicted by genome sequencing of the newly-described species, Oenococcus kitaharae.</title>
        <authorList>
            <person name="Borneman A.R."/>
            <person name="McCarthy J.M."/>
            <person name="Chambers P.J."/>
            <person name="Bartowsky E.J."/>
        </authorList>
    </citation>
    <scope>NUCLEOTIDE SEQUENCE [LARGE SCALE GENOMIC DNA]</scope>
    <source>
        <strain evidence="3">DSM17330</strain>
    </source>
</reference>
<dbReference type="Gene3D" id="3.40.630.30">
    <property type="match status" value="1"/>
</dbReference>
<dbReference type="RefSeq" id="WP_007745764.1">
    <property type="nucleotide sequence ID" value="NZ_ATZG01000004.1"/>
</dbReference>
<dbReference type="OrthoDB" id="9798081at2"/>
<dbReference type="InterPro" id="IPR016181">
    <property type="entry name" value="Acyl_CoA_acyltransferase"/>
</dbReference>
<dbReference type="PANTHER" id="PTHR43792">
    <property type="entry name" value="GNAT FAMILY, PUTATIVE (AFU_ORTHOLOGUE AFUA_3G00765)-RELATED-RELATED"/>
    <property type="match status" value="1"/>
</dbReference>
<accession>G9WJM3</accession>
<gene>
    <name evidence="2" type="ORF">OKIT_0965</name>
</gene>
<dbReference type="Pfam" id="PF13302">
    <property type="entry name" value="Acetyltransf_3"/>
    <property type="match status" value="1"/>
</dbReference>
<organism evidence="2 3">
    <name type="scientific">Oenococcus kitaharae DSM 17330</name>
    <dbReference type="NCBI Taxonomy" id="1045004"/>
    <lineage>
        <taxon>Bacteria</taxon>
        <taxon>Bacillati</taxon>
        <taxon>Bacillota</taxon>
        <taxon>Bacilli</taxon>
        <taxon>Lactobacillales</taxon>
        <taxon>Lactobacillaceae</taxon>
        <taxon>Oenococcus</taxon>
    </lineage>
</organism>
<proteinExistence type="predicted"/>
<dbReference type="EMBL" id="AFVZ01000001">
    <property type="protein sequence ID" value="EHN59068.1"/>
    <property type="molecule type" value="Genomic_DNA"/>
</dbReference>